<feature type="domain" description="STAS" evidence="4">
    <location>
        <begin position="207"/>
        <end position="363"/>
    </location>
</feature>
<dbReference type="Pfam" id="PF01740">
    <property type="entry name" value="STAS"/>
    <property type="match status" value="1"/>
</dbReference>
<reference evidence="5" key="1">
    <citation type="submission" date="2014-05" db="EMBL/GenBank/DDBJ databases">
        <title>The transcriptome of the halophilic microalga Tetraselmis sp. GSL018 isolated from the Great Salt Lake, Utah.</title>
        <authorList>
            <person name="Jinkerson R.E."/>
            <person name="D'Adamo S."/>
            <person name="Posewitz M.C."/>
        </authorList>
    </citation>
    <scope>NUCLEOTIDE SEQUENCE</scope>
    <source>
        <strain evidence="5">GSL018</strain>
    </source>
</reference>
<dbReference type="Pfam" id="PF00027">
    <property type="entry name" value="cNMP_binding"/>
    <property type="match status" value="1"/>
</dbReference>
<evidence type="ECO:0000313" key="5">
    <source>
        <dbReference type="EMBL" id="JAC84457.1"/>
    </source>
</evidence>
<sequence>MYDLSSFPGNIHWAAVWKQAANFLALFFVVAFGSCMDIAAIQAECPFELDFDRELELIGAANGLCGAVGAGFTGSYIFSQTLFNFRWGAWGRAVGAVVASGEILLFLAPVSVNEYIPNFFFGGLMFWFGVDIAYDWLVVALGKVRLVEYALIWVSFVAVLLLGLEAGIGLGTLLAALQFTWEYARLSSSCVSAGSALSSQMRTYDQRSVLRALQKNIVVVPLSGYIFFGSALRLSSELKQLAESLSASRAQAQGSEGAPPAAEGTSQPMHLPKQRTAAEQLRPLAPSFMILDFGSVHGFDASSAQAFSGVKRKLSALGIDLIVCNVPKHATYITRLLTANRVIAPGSDTPALFESLDDGLRYCEGRVLQVAMDAGLCHPPVSEMSLTQALESHLGAPAAADLPPGLDLAAAAAQILPFLGVHELSEGEVLFQRGEPGDRLYIIQSGEVMCEALRPEPGPQHPRFLEFGPGSLLGDTDFFLQQPRSFKAWCSTAPCRLWTLTGGALAAVLESSPGLAVVIQAVALRSQCMGALHSAAALEPLHLP</sequence>
<dbReference type="AlphaFoldDB" id="A0A061SH19"/>
<dbReference type="PROSITE" id="PS50801">
    <property type="entry name" value="STAS"/>
    <property type="match status" value="1"/>
</dbReference>
<dbReference type="CDD" id="cd00038">
    <property type="entry name" value="CAP_ED"/>
    <property type="match status" value="1"/>
</dbReference>
<dbReference type="EMBL" id="GBEZ01000430">
    <property type="protein sequence ID" value="JAC84457.1"/>
    <property type="molecule type" value="Transcribed_RNA"/>
</dbReference>
<feature type="transmembrane region" description="Helical" evidence="2">
    <location>
        <begin position="119"/>
        <end position="139"/>
    </location>
</feature>
<feature type="region of interest" description="Disordered" evidence="1">
    <location>
        <begin position="252"/>
        <end position="272"/>
    </location>
</feature>
<dbReference type="InterPro" id="IPR052706">
    <property type="entry name" value="Membrane-Transporter-like"/>
</dbReference>
<dbReference type="InterPro" id="IPR018490">
    <property type="entry name" value="cNMP-bd_dom_sf"/>
</dbReference>
<evidence type="ECO:0000256" key="2">
    <source>
        <dbReference type="SAM" id="Phobius"/>
    </source>
</evidence>
<evidence type="ECO:0000256" key="1">
    <source>
        <dbReference type="SAM" id="MobiDB-lite"/>
    </source>
</evidence>
<dbReference type="InterPro" id="IPR014710">
    <property type="entry name" value="RmlC-like_jellyroll"/>
</dbReference>
<evidence type="ECO:0000259" key="3">
    <source>
        <dbReference type="PROSITE" id="PS50042"/>
    </source>
</evidence>
<dbReference type="PROSITE" id="PS50042">
    <property type="entry name" value="CNMP_BINDING_3"/>
    <property type="match status" value="1"/>
</dbReference>
<dbReference type="InterPro" id="IPR000595">
    <property type="entry name" value="cNMP-bd_dom"/>
</dbReference>
<dbReference type="Gene3D" id="2.60.120.10">
    <property type="entry name" value="Jelly Rolls"/>
    <property type="match status" value="1"/>
</dbReference>
<dbReference type="SUPFAM" id="SSF51206">
    <property type="entry name" value="cAMP-binding domain-like"/>
    <property type="match status" value="1"/>
</dbReference>
<dbReference type="Gene3D" id="3.30.750.24">
    <property type="entry name" value="STAS domain"/>
    <property type="match status" value="1"/>
</dbReference>
<gene>
    <name evidence="5" type="ORF">TSPGSL018_925</name>
</gene>
<feature type="transmembrane region" description="Helical" evidence="2">
    <location>
        <begin position="20"/>
        <end position="43"/>
    </location>
</feature>
<evidence type="ECO:0000259" key="4">
    <source>
        <dbReference type="PROSITE" id="PS50801"/>
    </source>
</evidence>
<feature type="transmembrane region" description="Helical" evidence="2">
    <location>
        <begin position="89"/>
        <end position="107"/>
    </location>
</feature>
<dbReference type="InterPro" id="IPR002645">
    <property type="entry name" value="STAS_dom"/>
</dbReference>
<keyword evidence="2" id="KW-0812">Transmembrane</keyword>
<dbReference type="SUPFAM" id="SSF52091">
    <property type="entry name" value="SpoIIaa-like"/>
    <property type="match status" value="1"/>
</dbReference>
<dbReference type="PANTHER" id="PTHR43310:SF2">
    <property type="entry name" value="SLC26A_SULP TRANSPORTER DOMAIN-CONTAINING PROTEIN"/>
    <property type="match status" value="1"/>
</dbReference>
<dbReference type="PANTHER" id="PTHR43310">
    <property type="entry name" value="SULFATE TRANSPORTER YBAR-RELATED"/>
    <property type="match status" value="1"/>
</dbReference>
<name>A0A061SH19_9CHLO</name>
<keyword evidence="2" id="KW-0472">Membrane</keyword>
<protein>
    <submittedName>
        <fullName evidence="5">Sulfate permease family</fullName>
    </submittedName>
</protein>
<keyword evidence="2" id="KW-1133">Transmembrane helix</keyword>
<dbReference type="InterPro" id="IPR036513">
    <property type="entry name" value="STAS_dom_sf"/>
</dbReference>
<accession>A0A061SH19</accession>
<proteinExistence type="predicted"/>
<feature type="transmembrane region" description="Helical" evidence="2">
    <location>
        <begin position="151"/>
        <end position="177"/>
    </location>
</feature>
<feature type="domain" description="Cyclic nucleotide-binding" evidence="3">
    <location>
        <begin position="414"/>
        <end position="509"/>
    </location>
</feature>
<organism evidence="5">
    <name type="scientific">Tetraselmis sp. GSL018</name>
    <dbReference type="NCBI Taxonomy" id="582737"/>
    <lineage>
        <taxon>Eukaryota</taxon>
        <taxon>Viridiplantae</taxon>
        <taxon>Chlorophyta</taxon>
        <taxon>core chlorophytes</taxon>
        <taxon>Chlorodendrophyceae</taxon>
        <taxon>Chlorodendrales</taxon>
        <taxon>Chlorodendraceae</taxon>
        <taxon>Tetraselmis</taxon>
    </lineage>
</organism>
<feature type="transmembrane region" description="Helical" evidence="2">
    <location>
        <begin position="55"/>
        <end position="77"/>
    </location>
</feature>